<name>A0ABZ3ISQ4_9FIRM</name>
<dbReference type="RefSeq" id="WP_094606397.1">
    <property type="nucleotide sequence ID" value="NZ_CP155573.1"/>
</dbReference>
<dbReference type="Proteomes" id="UP000216752">
    <property type="component" value="Chromosome"/>
</dbReference>
<feature type="coiled-coil region" evidence="1">
    <location>
        <begin position="476"/>
        <end position="510"/>
    </location>
</feature>
<evidence type="ECO:0008006" key="4">
    <source>
        <dbReference type="Google" id="ProtNLM"/>
    </source>
</evidence>
<keyword evidence="1" id="KW-0175">Coiled coil</keyword>
<dbReference type="EMBL" id="CP155573">
    <property type="protein sequence ID" value="XFO68717.1"/>
    <property type="molecule type" value="Genomic_DNA"/>
</dbReference>
<feature type="coiled-coil region" evidence="1">
    <location>
        <begin position="69"/>
        <end position="96"/>
    </location>
</feature>
<evidence type="ECO:0000313" key="3">
    <source>
        <dbReference type="Proteomes" id="UP000216752"/>
    </source>
</evidence>
<keyword evidence="3" id="KW-1185">Reference proteome</keyword>
<protein>
    <recommendedName>
        <fullName evidence="4">Chromosome partition protein Smc</fullName>
    </recommendedName>
</protein>
<accession>A0ABZ3ISQ4</accession>
<sequence>MAPLNLSQIAIWCQQDLLELQKKQEETASMRLELASLTKRQDEIQAECTVSADEITGYDEQWRDLAQFEHEIQRDSEALKARHEALQAEYQKIVSEQKTSLRRPAPADEEEDRLFAAQYETEAVIAQNLAKREDVTVQLTYLSELADLEQQNEKLQATVITREFELQRIEAEKTNLVKALSLLIEHKQDAYVLLSGKREEQIIAVAQYNQDLTEFVAVVQQVACQEQAPINHFLNQDISRLLELINIIKQRQYDLKSTAFEKITQLRELSYVLNDTAKDYGLTTSDLQSDTQDVVVNYQTISHLRQEINDLLWVTPPGILAKLGLCTQWKKTLLDLLIKAKSMEERADSPAVLREQTIAEIDKVLLECRHLTQRIYEACYRQLLDCGHSIEHAYNQCQEELAALTKQLLSSRKETQDIKAKMDPNPVNDVLELQQSLGKIEHTLEQAQYKLQQQKSALAERQGLLQENDIMVVPRQREQQNRLEDLSRQVDNIEKQRTDNTNRLQESRQRLTELEDVITVACGKLEKLVCEQDIISSRIKTSTAHLAESVSPDNKIRVLLAEEWINRIQKAQYQPECNVGMTDIVSGVTPAETLLGKKSLEIENIAQRIVAEQAGMVVLETREWQLPVAVIAVEFRLDGYRRYNLIEEFIMKCISCGLAELCSQQGIVGLLRVEEVAVSYYLSELVRCHLLSECEVGGAKNYELTDKGRKVVLSGLFAATPRNGAVVIAVNAQYELIDTCKQLVDNLRRTEQSLPVFRYSNQQEELALRSYFQIEDEDAKSIAQEMIKEWYTGDLEEYKTIMYDAQRKQDSYLRFGEIWMYDVINNQIVCHVWNFDQQAFCPKLEFVLNSLEGEQRFKEVQAAYLQGLFLKKLEVQLLNGYLADEEQCITWFYAMLRLSEHSYVREILAEEAVEKVIANHSDRTLFKLLAVYVKVDVYEFGFSRLLVWLAGKQESHTKLIYWLEKLRTRNPKAHSNITTAFKTTLRRAR</sequence>
<organism evidence="2 3">
    <name type="scientific">Sporomusa silvacetica DSM 10669</name>
    <dbReference type="NCBI Taxonomy" id="1123289"/>
    <lineage>
        <taxon>Bacteria</taxon>
        <taxon>Bacillati</taxon>
        <taxon>Bacillota</taxon>
        <taxon>Negativicutes</taxon>
        <taxon>Selenomonadales</taxon>
        <taxon>Sporomusaceae</taxon>
        <taxon>Sporomusa</taxon>
    </lineage>
</organism>
<evidence type="ECO:0000256" key="1">
    <source>
        <dbReference type="SAM" id="Coils"/>
    </source>
</evidence>
<gene>
    <name evidence="2" type="ORF">SPSIL_049400</name>
</gene>
<reference evidence="2" key="1">
    <citation type="submission" date="2024-05" db="EMBL/GenBank/DDBJ databases">
        <title>Isolation and characterization of Sporomusa carbonis sp. nov., a carboxydotrophic hydrogenogen in the genus of Sporomusa isolated from a charcoal burning pile.</title>
        <authorList>
            <person name="Boeer T."/>
            <person name="Rosenbaum F."/>
            <person name="Eysell L."/>
            <person name="Mueller V."/>
            <person name="Daniel R."/>
            <person name="Poehlein A."/>
        </authorList>
    </citation>
    <scope>NUCLEOTIDE SEQUENCE [LARGE SCALE GENOMIC DNA]</scope>
    <source>
        <strain evidence="2">DSM 10669</strain>
    </source>
</reference>
<evidence type="ECO:0000313" key="2">
    <source>
        <dbReference type="EMBL" id="XFO68717.1"/>
    </source>
</evidence>
<proteinExistence type="predicted"/>